<keyword evidence="3" id="KW-1185">Reference proteome</keyword>
<name>A0A1I4FXF7_9EURY</name>
<accession>A0A1I4FXF7</accession>
<evidence type="ECO:0000313" key="3">
    <source>
        <dbReference type="Proteomes" id="UP000199607"/>
    </source>
</evidence>
<dbReference type="EMBL" id="FOTC01000003">
    <property type="protein sequence ID" value="SFL22179.1"/>
    <property type="molecule type" value="Genomic_DNA"/>
</dbReference>
<reference evidence="3" key="1">
    <citation type="submission" date="2016-10" db="EMBL/GenBank/DDBJ databases">
        <authorList>
            <person name="Varghese N."/>
            <person name="Submissions S."/>
        </authorList>
    </citation>
    <scope>NUCLEOTIDE SEQUENCE [LARGE SCALE GENOMIC DNA]</scope>
    <source>
        <strain evidence="3">CGMCC 1.7738</strain>
    </source>
</reference>
<evidence type="ECO:0000256" key="1">
    <source>
        <dbReference type="SAM" id="MobiDB-lite"/>
    </source>
</evidence>
<sequence>MNGRYVAVGVALLVVVAGGLVGVLSTGDGPVDGVVDSVLGNDSASDDTETGDADDQSSSGGDGGSSGGDAASDGGSASEPETEFAFAVRNIENCGQTCRDVTVELTNTMDSPATDVEVDTRITTGGDEIWSASESFDEVDDGASKTETKRVKLGYFDAAKVKQNGGTIRIKTTVTWNGGEQTFSETRKVA</sequence>
<gene>
    <name evidence="2" type="ORF">SAMN04487950_2885</name>
</gene>
<feature type="compositionally biased region" description="Acidic residues" evidence="1">
    <location>
        <begin position="44"/>
        <end position="55"/>
    </location>
</feature>
<feature type="region of interest" description="Disordered" evidence="1">
    <location>
        <begin position="35"/>
        <end position="81"/>
    </location>
</feature>
<proteinExistence type="predicted"/>
<dbReference type="Proteomes" id="UP000199607">
    <property type="component" value="Unassembled WGS sequence"/>
</dbReference>
<dbReference type="RefSeq" id="WP_089870133.1">
    <property type="nucleotide sequence ID" value="NZ_FOTC01000003.1"/>
</dbReference>
<feature type="compositionally biased region" description="Low complexity" evidence="1">
    <location>
        <begin position="68"/>
        <end position="78"/>
    </location>
</feature>
<dbReference type="AlphaFoldDB" id="A0A1I4FXF7"/>
<evidence type="ECO:0000313" key="2">
    <source>
        <dbReference type="EMBL" id="SFL22179.1"/>
    </source>
</evidence>
<organism evidence="2 3">
    <name type="scientific">Halogranum rubrum</name>
    <dbReference type="NCBI Taxonomy" id="553466"/>
    <lineage>
        <taxon>Archaea</taxon>
        <taxon>Methanobacteriati</taxon>
        <taxon>Methanobacteriota</taxon>
        <taxon>Stenosarchaea group</taxon>
        <taxon>Halobacteria</taxon>
        <taxon>Halobacteriales</taxon>
        <taxon>Haloferacaceae</taxon>
    </lineage>
</organism>
<protein>
    <submittedName>
        <fullName evidence="2">Uncharacterized protein</fullName>
    </submittedName>
</protein>